<evidence type="ECO:0000313" key="1">
    <source>
        <dbReference type="EMBL" id="VEJ20529.1"/>
    </source>
</evidence>
<dbReference type="RefSeq" id="WP_126303810.1">
    <property type="nucleotide sequence ID" value="NZ_LR134516.1"/>
</dbReference>
<name>A0A3S4YG94_9NEIS</name>
<evidence type="ECO:0000313" key="2">
    <source>
        <dbReference type="Proteomes" id="UP000268229"/>
    </source>
</evidence>
<sequence>MKQHLGVIGRIGFGLGFTEPDGVTNFVGHTGKDTALWFMSFVKTIMHIDMERRLMPECL</sequence>
<reference evidence="1 2" key="1">
    <citation type="submission" date="2018-12" db="EMBL/GenBank/DDBJ databases">
        <authorList>
            <consortium name="Pathogen Informatics"/>
        </authorList>
    </citation>
    <scope>NUCLEOTIDE SEQUENCE [LARGE SCALE GENOMIC DNA]</scope>
    <source>
        <strain evidence="1 2">NCTC12227</strain>
    </source>
</reference>
<dbReference type="KEGG" id="nani:NCTC12227_00236"/>
<organism evidence="1 2">
    <name type="scientific">Neisseria animaloris</name>
    <dbReference type="NCBI Taxonomy" id="326522"/>
    <lineage>
        <taxon>Bacteria</taxon>
        <taxon>Pseudomonadati</taxon>
        <taxon>Pseudomonadota</taxon>
        <taxon>Betaproteobacteria</taxon>
        <taxon>Neisseriales</taxon>
        <taxon>Neisseriaceae</taxon>
        <taxon>Neisseria</taxon>
    </lineage>
</organism>
<dbReference type="EMBL" id="LR134516">
    <property type="protein sequence ID" value="VEJ20529.1"/>
    <property type="molecule type" value="Genomic_DNA"/>
</dbReference>
<protein>
    <submittedName>
        <fullName evidence="1">Uncharacterized protein</fullName>
    </submittedName>
</protein>
<accession>A0A3S4YG94</accession>
<proteinExistence type="predicted"/>
<dbReference type="STRING" id="326522.BWD08_00920"/>
<dbReference type="AlphaFoldDB" id="A0A3S4YG94"/>
<dbReference type="Proteomes" id="UP000268229">
    <property type="component" value="Chromosome"/>
</dbReference>
<keyword evidence="2" id="KW-1185">Reference proteome</keyword>
<gene>
    <name evidence="1" type="ORF">NCTC12227_00236</name>
</gene>